<comment type="similarity">
    <text evidence="2">In the N-terminal section; belongs to the glycosyltransferase 20 family.</text>
</comment>
<dbReference type="FunFam" id="3.30.70.3080:FF:000002">
    <property type="entry name" value="Alpha,alpha-trehalose-phosphate synthase [UDP-forming] 2"/>
    <property type="match status" value="1"/>
</dbReference>
<evidence type="ECO:0000256" key="6">
    <source>
        <dbReference type="ARBA" id="ARBA00022679"/>
    </source>
</evidence>
<dbReference type="SUPFAM" id="SSF53756">
    <property type="entry name" value="UDP-Glycosyltransferase/glycogen phosphorylase"/>
    <property type="match status" value="1"/>
</dbReference>
<evidence type="ECO:0000313" key="10">
    <source>
        <dbReference type="EMBL" id="KHJ96714.1"/>
    </source>
</evidence>
<dbReference type="Pfam" id="PF00982">
    <property type="entry name" value="Glyco_transf_20"/>
    <property type="match status" value="1"/>
</dbReference>
<dbReference type="GO" id="GO:0005829">
    <property type="term" value="C:cytosol"/>
    <property type="evidence" value="ECO:0007669"/>
    <property type="project" value="TreeGrafter"/>
</dbReference>
<comment type="function">
    <text evidence="1">Catalyzes the production of trehalose from glucose-6-phosphate and UDP-alpha-D-glucose in a 2 step process.</text>
</comment>
<dbReference type="GO" id="GO:0004805">
    <property type="term" value="F:trehalose-phosphatase activity"/>
    <property type="evidence" value="ECO:0007669"/>
    <property type="project" value="TreeGrafter"/>
</dbReference>
<organism evidence="10 11">
    <name type="scientific">Oesophagostomum dentatum</name>
    <name type="common">Nodular worm</name>
    <dbReference type="NCBI Taxonomy" id="61180"/>
    <lineage>
        <taxon>Eukaryota</taxon>
        <taxon>Metazoa</taxon>
        <taxon>Ecdysozoa</taxon>
        <taxon>Nematoda</taxon>
        <taxon>Chromadorea</taxon>
        <taxon>Rhabditida</taxon>
        <taxon>Rhabditina</taxon>
        <taxon>Rhabditomorpha</taxon>
        <taxon>Strongyloidea</taxon>
        <taxon>Strongylidae</taxon>
        <taxon>Oesophagostomum</taxon>
    </lineage>
</organism>
<keyword evidence="11" id="KW-1185">Reference proteome</keyword>
<dbReference type="OrthoDB" id="755951at2759"/>
<dbReference type="Gene3D" id="3.40.50.1000">
    <property type="entry name" value="HAD superfamily/HAD-like"/>
    <property type="match status" value="1"/>
</dbReference>
<evidence type="ECO:0000256" key="3">
    <source>
        <dbReference type="ARBA" id="ARBA00006107"/>
    </source>
</evidence>
<dbReference type="InterPro" id="IPR023214">
    <property type="entry name" value="HAD_sf"/>
</dbReference>
<accession>A0A0B1THK1</accession>
<dbReference type="AlphaFoldDB" id="A0A0B1THK1"/>
<evidence type="ECO:0000256" key="5">
    <source>
        <dbReference type="ARBA" id="ARBA00022676"/>
    </source>
</evidence>
<dbReference type="InterPro" id="IPR001830">
    <property type="entry name" value="Glyco_trans_20"/>
</dbReference>
<dbReference type="PANTHER" id="PTHR10788:SF106">
    <property type="entry name" value="BCDNA.GH08860"/>
    <property type="match status" value="1"/>
</dbReference>
<dbReference type="Pfam" id="PF18572">
    <property type="entry name" value="T6PP_N"/>
    <property type="match status" value="1"/>
</dbReference>
<dbReference type="Pfam" id="PF21141">
    <property type="entry name" value="T6PP_C"/>
    <property type="match status" value="1"/>
</dbReference>
<dbReference type="Gene3D" id="3.30.70.3080">
    <property type="match status" value="1"/>
</dbReference>
<gene>
    <name evidence="10" type="ORF">OESDEN_03324</name>
</gene>
<evidence type="ECO:0000256" key="7">
    <source>
        <dbReference type="ARBA" id="ARBA00048039"/>
    </source>
</evidence>
<name>A0A0B1THK1_OESDE</name>
<dbReference type="SUPFAM" id="SSF56784">
    <property type="entry name" value="HAD-like"/>
    <property type="match status" value="1"/>
</dbReference>
<protein>
    <recommendedName>
        <fullName evidence="4">alpha,alpha-trehalose-phosphate synthase (UDP-forming)</fullName>
        <ecNumber evidence="4">2.4.1.15</ecNumber>
    </recommendedName>
</protein>
<dbReference type="Proteomes" id="UP000053660">
    <property type="component" value="Unassembled WGS sequence"/>
</dbReference>
<dbReference type="PANTHER" id="PTHR10788">
    <property type="entry name" value="TREHALOSE-6-PHOSPHATE SYNTHASE"/>
    <property type="match status" value="1"/>
</dbReference>
<evidence type="ECO:0000259" key="9">
    <source>
        <dbReference type="Pfam" id="PF21141"/>
    </source>
</evidence>
<dbReference type="EMBL" id="KN549601">
    <property type="protein sequence ID" value="KHJ96714.1"/>
    <property type="molecule type" value="Genomic_DNA"/>
</dbReference>
<dbReference type="CDD" id="cd03788">
    <property type="entry name" value="GT20_TPS"/>
    <property type="match status" value="1"/>
</dbReference>
<sequence>MGFWFNSEQLNRIQLGYSYYVDLLDTFQSCERILSRINVKVPPSLNDEEFLIFATNACCAEWKLRQQNSEIALKVRDFPTPVAFWKIAVPLVYDSDLSFGTQFRDSLLFSLALYDVNNSKNRLRELYAAVPGVRQSMLGIHAKRFGEKYRHVQMIRSRANSRMSSRHGSMEDLLSLDNDAADDAQSDGASEGLSAGTGVTGLTDTTHHKQRVINVSNAPPVSIQRKGSGCWEIKQGSGGLVSCVDPVMSVDKENIWLSNLGINIKEERDDELDVHPPSTNSLGLPLIKQARAGEIFHVLEENDKKQMLTDKEQLVERDMSLLSVLHDYNKSNYQLNPVFVSQEDYTAYYGGISNGLLWPALHNLAEYIVKEYDDLATLREHWCAYVRVNYQFGINAARNSRPQDFIWIHDYHLMLTGQIMRSLDSNLEVGFFLHIPFQPPPNFMTKYKIVADPILRGILRFTKVGFQTHRDRERYVQMVREYIPRARVHYDSRIDIFTITYEGWTCSLGVFPVSIKNEDFLSIANEPSCAIEAQEIKKDVLGNSGPGASFFFSVERFDYTKGIMEKLKAWKRYFEKHPERKGLDVLFQVAVTNRRAVESYKLYQDSCLALAKEINETIKSDEYPNWKPVRFQTDGLQRAQLIAHYLAMDIGVVTPSKDGMNLVAKEMMVCNPSASLVLSSGAGTEVQLGNAGFYSEDKKCYHRVDDIADTENFAEVFYRAATEDRSLRQEHGDRLNKFLKSHDIDEWSTAFLDPSWTHEVIRPSEVKQLADFYVLMAQTAQIRRQIVEVVLKGMPIRPHFALSLENAKNSLENSCLPDSNRLVLETTSHGEGDDGPTPHATFDITDELTELQKDLAFLSFVQSEETNNVEQFIDTLGSFHPSGPTAFAAEVEKAASLLTQGDHFHYVFTDRDGTLKSYSCSYPTSVQPAYSAVIQAQFARRCAQFCAIVTTAPLVHIGILNMSTMPEGYYAYGASAGREWYFNPAMQFKDDSISDADLQLLNKAFDKVEDLLENPEYRNFTWIGSGLQKHYGHITIAKQDVNGSIPQRKSMMLYDQVSKIVNEVDPSGAILTIRESEYDLKIYTKAKLSGRIFNKGHGVRLIERKMGMQLQEGNVLVCGDSETDLPMLEECLSVAPPNVYTIWVTKDEALQEKVKQMCARFHNNNVTFVSCPEVLLGAMAQATVRELKIRGGVDDDSD</sequence>
<evidence type="ECO:0000313" key="11">
    <source>
        <dbReference type="Proteomes" id="UP000053660"/>
    </source>
</evidence>
<feature type="domain" description="Trehalose-6-phosphate phosphatase C-terminal" evidence="9">
    <location>
        <begin position="908"/>
        <end position="1175"/>
    </location>
</feature>
<evidence type="ECO:0000256" key="4">
    <source>
        <dbReference type="ARBA" id="ARBA00012538"/>
    </source>
</evidence>
<comment type="similarity">
    <text evidence="3">In the C-terminal section; belongs to the gob-1 trehalose phosphatase family.</text>
</comment>
<comment type="catalytic activity">
    <reaction evidence="7">
        <text>D-glucose 6-phosphate + UDP-alpha-D-glucose = alpha,alpha-trehalose 6-phosphate + UDP + H(+)</text>
        <dbReference type="Rhea" id="RHEA:18889"/>
        <dbReference type="ChEBI" id="CHEBI:15378"/>
        <dbReference type="ChEBI" id="CHEBI:58223"/>
        <dbReference type="ChEBI" id="CHEBI:58429"/>
        <dbReference type="ChEBI" id="CHEBI:58885"/>
        <dbReference type="ChEBI" id="CHEBI:61548"/>
        <dbReference type="EC" id="2.4.1.15"/>
    </reaction>
</comment>
<keyword evidence="5" id="KW-0328">Glycosyltransferase</keyword>
<dbReference type="InterPro" id="IPR036412">
    <property type="entry name" value="HAD-like_sf"/>
</dbReference>
<dbReference type="InterPro" id="IPR049063">
    <property type="entry name" value="T6PP_C"/>
</dbReference>
<dbReference type="GO" id="GO:0003825">
    <property type="term" value="F:alpha,alpha-trehalose-phosphate synthase (UDP-forming) activity"/>
    <property type="evidence" value="ECO:0007669"/>
    <property type="project" value="UniProtKB-EC"/>
</dbReference>
<dbReference type="InterPro" id="IPR041064">
    <property type="entry name" value="T6PP_helical"/>
</dbReference>
<evidence type="ECO:0000256" key="1">
    <source>
        <dbReference type="ARBA" id="ARBA00002045"/>
    </source>
</evidence>
<dbReference type="Gene3D" id="1.20.58.1800">
    <property type="match status" value="1"/>
</dbReference>
<dbReference type="EC" id="2.4.1.15" evidence="4"/>
<keyword evidence="6" id="KW-0808">Transferase</keyword>
<evidence type="ECO:0000256" key="2">
    <source>
        <dbReference type="ARBA" id="ARBA00005409"/>
    </source>
</evidence>
<dbReference type="GO" id="GO:0005992">
    <property type="term" value="P:trehalose biosynthetic process"/>
    <property type="evidence" value="ECO:0007669"/>
    <property type="project" value="InterPro"/>
</dbReference>
<feature type="domain" description="Trehalose-6-phosphate phosphatase helical bundle" evidence="8">
    <location>
        <begin position="769"/>
        <end position="876"/>
    </location>
</feature>
<dbReference type="Gene3D" id="3.40.50.2000">
    <property type="entry name" value="Glycogen Phosphorylase B"/>
    <property type="match status" value="2"/>
</dbReference>
<proteinExistence type="inferred from homology"/>
<evidence type="ECO:0000259" key="8">
    <source>
        <dbReference type="Pfam" id="PF18572"/>
    </source>
</evidence>
<reference evidence="10 11" key="1">
    <citation type="submission" date="2014-03" db="EMBL/GenBank/DDBJ databases">
        <title>Draft genome of the hookworm Oesophagostomum dentatum.</title>
        <authorList>
            <person name="Mitreva M."/>
        </authorList>
    </citation>
    <scope>NUCLEOTIDE SEQUENCE [LARGE SCALE GENOMIC DNA]</scope>
    <source>
        <strain evidence="10 11">OD-Hann</strain>
    </source>
</reference>
<dbReference type="FunFam" id="3.40.50.2000:FF:000206">
    <property type="entry name" value="Trehalose-6-phosphate synthase"/>
    <property type="match status" value="1"/>
</dbReference>